<keyword evidence="10" id="KW-1185">Reference proteome</keyword>
<dbReference type="InterPro" id="IPR036259">
    <property type="entry name" value="MFS_trans_sf"/>
</dbReference>
<evidence type="ECO:0000256" key="1">
    <source>
        <dbReference type="ARBA" id="ARBA00004651"/>
    </source>
</evidence>
<dbReference type="RefSeq" id="WP_183275128.1">
    <property type="nucleotide sequence ID" value="NZ_JACHXV010000006.1"/>
</dbReference>
<feature type="transmembrane region" description="Helical" evidence="7">
    <location>
        <begin position="366"/>
        <end position="388"/>
    </location>
</feature>
<feature type="transmembrane region" description="Helical" evidence="7">
    <location>
        <begin position="160"/>
        <end position="182"/>
    </location>
</feature>
<dbReference type="InterPro" id="IPR011701">
    <property type="entry name" value="MFS"/>
</dbReference>
<dbReference type="PANTHER" id="PTHR43124">
    <property type="entry name" value="PURINE EFFLUX PUMP PBUE"/>
    <property type="match status" value="1"/>
</dbReference>
<evidence type="ECO:0000256" key="3">
    <source>
        <dbReference type="ARBA" id="ARBA00022692"/>
    </source>
</evidence>
<dbReference type="GO" id="GO:0022857">
    <property type="term" value="F:transmembrane transporter activity"/>
    <property type="evidence" value="ECO:0007669"/>
    <property type="project" value="InterPro"/>
</dbReference>
<organism evidence="9 10">
    <name type="scientific">Endobacter medicaginis</name>
    <dbReference type="NCBI Taxonomy" id="1181271"/>
    <lineage>
        <taxon>Bacteria</taxon>
        <taxon>Pseudomonadati</taxon>
        <taxon>Pseudomonadota</taxon>
        <taxon>Alphaproteobacteria</taxon>
        <taxon>Acetobacterales</taxon>
        <taxon>Acetobacteraceae</taxon>
        <taxon>Endobacter</taxon>
    </lineage>
</organism>
<dbReference type="GO" id="GO:0005886">
    <property type="term" value="C:plasma membrane"/>
    <property type="evidence" value="ECO:0007669"/>
    <property type="project" value="UniProtKB-SubCell"/>
</dbReference>
<proteinExistence type="predicted"/>
<evidence type="ECO:0000256" key="6">
    <source>
        <dbReference type="SAM" id="MobiDB-lite"/>
    </source>
</evidence>
<evidence type="ECO:0000256" key="2">
    <source>
        <dbReference type="ARBA" id="ARBA00022475"/>
    </source>
</evidence>
<evidence type="ECO:0000256" key="4">
    <source>
        <dbReference type="ARBA" id="ARBA00022989"/>
    </source>
</evidence>
<feature type="transmembrane region" description="Helical" evidence="7">
    <location>
        <begin position="98"/>
        <end position="121"/>
    </location>
</feature>
<keyword evidence="4 7" id="KW-1133">Transmembrane helix</keyword>
<feature type="transmembrane region" description="Helical" evidence="7">
    <location>
        <begin position="333"/>
        <end position="354"/>
    </location>
</feature>
<keyword evidence="2" id="KW-1003">Cell membrane</keyword>
<evidence type="ECO:0000259" key="8">
    <source>
        <dbReference type="PROSITE" id="PS50850"/>
    </source>
</evidence>
<comment type="subcellular location">
    <subcellularLocation>
        <location evidence="1">Cell membrane</location>
        <topology evidence="1">Multi-pass membrane protein</topology>
    </subcellularLocation>
</comment>
<reference evidence="9 10" key="1">
    <citation type="submission" date="2020-08" db="EMBL/GenBank/DDBJ databases">
        <title>Genomic Encyclopedia of Type Strains, Phase III (KMG-III): the genomes of soil and plant-associated and newly described type strains.</title>
        <authorList>
            <person name="Whitman W."/>
        </authorList>
    </citation>
    <scope>NUCLEOTIDE SEQUENCE [LARGE SCALE GENOMIC DNA]</scope>
    <source>
        <strain evidence="9 10">CECT 8088</strain>
    </source>
</reference>
<keyword evidence="3 7" id="KW-0812">Transmembrane</keyword>
<dbReference type="EMBL" id="JACHXV010000006">
    <property type="protein sequence ID" value="MBB3174097.1"/>
    <property type="molecule type" value="Genomic_DNA"/>
</dbReference>
<feature type="transmembrane region" description="Helical" evidence="7">
    <location>
        <begin position="194"/>
        <end position="211"/>
    </location>
</feature>
<gene>
    <name evidence="9" type="ORF">FHR90_001933</name>
</gene>
<evidence type="ECO:0000313" key="9">
    <source>
        <dbReference type="EMBL" id="MBB3174097.1"/>
    </source>
</evidence>
<feature type="transmembrane region" description="Helical" evidence="7">
    <location>
        <begin position="238"/>
        <end position="257"/>
    </location>
</feature>
<feature type="transmembrane region" description="Helical" evidence="7">
    <location>
        <begin position="306"/>
        <end position="327"/>
    </location>
</feature>
<protein>
    <submittedName>
        <fullName evidence="9">MFS family permease</fullName>
    </submittedName>
</protein>
<evidence type="ECO:0000256" key="7">
    <source>
        <dbReference type="SAM" id="Phobius"/>
    </source>
</evidence>
<dbReference type="Proteomes" id="UP000557688">
    <property type="component" value="Unassembled WGS sequence"/>
</dbReference>
<dbReference type="InterPro" id="IPR020846">
    <property type="entry name" value="MFS_dom"/>
</dbReference>
<dbReference type="PANTHER" id="PTHR43124:SF3">
    <property type="entry name" value="CHLORAMPHENICOL EFFLUX PUMP RV0191"/>
    <property type="match status" value="1"/>
</dbReference>
<name>A0A839UW95_9PROT</name>
<dbReference type="Gene3D" id="1.20.1250.20">
    <property type="entry name" value="MFS general substrate transporter like domains"/>
    <property type="match status" value="2"/>
</dbReference>
<dbReference type="Pfam" id="PF07690">
    <property type="entry name" value="MFS_1"/>
    <property type="match status" value="1"/>
</dbReference>
<dbReference type="SUPFAM" id="SSF103473">
    <property type="entry name" value="MFS general substrate transporter"/>
    <property type="match status" value="1"/>
</dbReference>
<dbReference type="AlphaFoldDB" id="A0A839UW95"/>
<feature type="transmembrane region" description="Helical" evidence="7">
    <location>
        <begin position="400"/>
        <end position="417"/>
    </location>
</feature>
<dbReference type="PROSITE" id="PS50850">
    <property type="entry name" value="MFS"/>
    <property type="match status" value="1"/>
</dbReference>
<keyword evidence="5 7" id="KW-0472">Membrane</keyword>
<feature type="transmembrane region" description="Helical" evidence="7">
    <location>
        <begin position="127"/>
        <end position="148"/>
    </location>
</feature>
<feature type="transmembrane region" description="Helical" evidence="7">
    <location>
        <begin position="31"/>
        <end position="50"/>
    </location>
</feature>
<feature type="region of interest" description="Disordered" evidence="6">
    <location>
        <begin position="1"/>
        <end position="29"/>
    </location>
</feature>
<evidence type="ECO:0000256" key="5">
    <source>
        <dbReference type="ARBA" id="ARBA00023136"/>
    </source>
</evidence>
<evidence type="ECO:0000313" key="10">
    <source>
        <dbReference type="Proteomes" id="UP000557688"/>
    </source>
</evidence>
<feature type="domain" description="Major facilitator superfamily (MFS) profile" evidence="8">
    <location>
        <begin position="37"/>
        <end position="422"/>
    </location>
</feature>
<sequence length="441" mass="44228">MPVSRTIAPSPDGAVPAHDANTSPARQRGRGGARIAAPLAILAVYVLYGWEQMIIPTMLAPIRHDLGAGVAAMGLLAGIFMLGSAAGALAAGAVGRRVGLGTLLVGSAATFSVCTLLAGLAPGYRSLLLTRVGTGIGEGAYCVAMFAYLGRLLPGWRSTVMGLASSIFGLALFSGPALIVWLAAAGGGWRAPNLGLGALSLAAVGLLRITLRADPAGRAAPPPAASAPAQTPAAGPGLWPAVLLATIVNGFCGFAYIGMFQLYAHVALGLSAMSAAGVFGCYGLGTILGGAPVGQILDRWGRRGGVLLLLALGAGLGSALFGALGTPGPGIEALLSLLYGMVVSGVFTNCFALTQDICGADEDVGAFGRMLAAHTVAEALSGSAFVLAMGSGFDRASGPLWLYALPYGLSALLVGFAPRRPRPSGHRAVESTHHDRPVAGA</sequence>
<accession>A0A839UW95</accession>
<dbReference type="InterPro" id="IPR050189">
    <property type="entry name" value="MFS_Efflux_Transporters"/>
</dbReference>
<feature type="transmembrane region" description="Helical" evidence="7">
    <location>
        <begin position="70"/>
        <end position="91"/>
    </location>
</feature>
<comment type="caution">
    <text evidence="9">The sequence shown here is derived from an EMBL/GenBank/DDBJ whole genome shotgun (WGS) entry which is preliminary data.</text>
</comment>